<evidence type="ECO:0000256" key="1">
    <source>
        <dbReference type="SAM" id="MobiDB-lite"/>
    </source>
</evidence>
<keyword evidence="2" id="KW-1133">Transmembrane helix</keyword>
<sequence>MHLQNADRRASEIIGEEKMKKLGNRADGNPRDADQVYTWLRFPRFVSTYDFLSFHGVQGESASDNSRSFNNTMPQSSNNIYRAIDAIEESWKGRIASTNSSRDAIHICALVAPCIYTRMPMIKSHFKNIHRVDSYNNNWALLLLWFFIGATLICLLMMCYGRQMDVSDNDCDGPSPHVSFVGGGLSVNGKYLAKTIVPCVVNDNGIDNLEEGTYAFEFQCELHAVAEHLAKNDHFVAINLELDKLVWGFTKRETIHTSSMHKYNVFHARDDN</sequence>
<dbReference type="EMBL" id="JARKIB010000285">
    <property type="protein sequence ID" value="KAJ7716875.1"/>
    <property type="molecule type" value="Genomic_DNA"/>
</dbReference>
<evidence type="ECO:0000313" key="3">
    <source>
        <dbReference type="EMBL" id="KAJ7716875.1"/>
    </source>
</evidence>
<dbReference type="Proteomes" id="UP001215598">
    <property type="component" value="Unassembled WGS sequence"/>
</dbReference>
<name>A0AAD7MGX9_9AGAR</name>
<accession>A0AAD7MGX9</accession>
<feature type="region of interest" description="Disordered" evidence="1">
    <location>
        <begin position="1"/>
        <end position="27"/>
    </location>
</feature>
<evidence type="ECO:0000313" key="4">
    <source>
        <dbReference type="Proteomes" id="UP001215598"/>
    </source>
</evidence>
<keyword evidence="2" id="KW-0812">Transmembrane</keyword>
<organism evidence="3 4">
    <name type="scientific">Mycena metata</name>
    <dbReference type="NCBI Taxonomy" id="1033252"/>
    <lineage>
        <taxon>Eukaryota</taxon>
        <taxon>Fungi</taxon>
        <taxon>Dikarya</taxon>
        <taxon>Basidiomycota</taxon>
        <taxon>Agaricomycotina</taxon>
        <taxon>Agaricomycetes</taxon>
        <taxon>Agaricomycetidae</taxon>
        <taxon>Agaricales</taxon>
        <taxon>Marasmiineae</taxon>
        <taxon>Mycenaceae</taxon>
        <taxon>Mycena</taxon>
    </lineage>
</organism>
<reference evidence="3" key="1">
    <citation type="submission" date="2023-03" db="EMBL/GenBank/DDBJ databases">
        <title>Massive genome expansion in bonnet fungi (Mycena s.s.) driven by repeated elements and novel gene families across ecological guilds.</title>
        <authorList>
            <consortium name="Lawrence Berkeley National Laboratory"/>
            <person name="Harder C.B."/>
            <person name="Miyauchi S."/>
            <person name="Viragh M."/>
            <person name="Kuo A."/>
            <person name="Thoen E."/>
            <person name="Andreopoulos B."/>
            <person name="Lu D."/>
            <person name="Skrede I."/>
            <person name="Drula E."/>
            <person name="Henrissat B."/>
            <person name="Morin E."/>
            <person name="Kohler A."/>
            <person name="Barry K."/>
            <person name="LaButti K."/>
            <person name="Morin E."/>
            <person name="Salamov A."/>
            <person name="Lipzen A."/>
            <person name="Mereny Z."/>
            <person name="Hegedus B."/>
            <person name="Baldrian P."/>
            <person name="Stursova M."/>
            <person name="Weitz H."/>
            <person name="Taylor A."/>
            <person name="Grigoriev I.V."/>
            <person name="Nagy L.G."/>
            <person name="Martin F."/>
            <person name="Kauserud H."/>
        </authorList>
    </citation>
    <scope>NUCLEOTIDE SEQUENCE</scope>
    <source>
        <strain evidence="3">CBHHK182m</strain>
    </source>
</reference>
<protein>
    <submittedName>
        <fullName evidence="3">Uncharacterized protein</fullName>
    </submittedName>
</protein>
<keyword evidence="4" id="KW-1185">Reference proteome</keyword>
<evidence type="ECO:0000256" key="2">
    <source>
        <dbReference type="SAM" id="Phobius"/>
    </source>
</evidence>
<keyword evidence="2" id="KW-0472">Membrane</keyword>
<proteinExistence type="predicted"/>
<gene>
    <name evidence="3" type="ORF">B0H16DRAFT_1476491</name>
</gene>
<feature type="compositionally biased region" description="Basic and acidic residues" evidence="1">
    <location>
        <begin position="1"/>
        <end position="20"/>
    </location>
</feature>
<comment type="caution">
    <text evidence="3">The sequence shown here is derived from an EMBL/GenBank/DDBJ whole genome shotgun (WGS) entry which is preliminary data.</text>
</comment>
<dbReference type="AlphaFoldDB" id="A0AAD7MGX9"/>
<feature type="transmembrane region" description="Helical" evidence="2">
    <location>
        <begin position="139"/>
        <end position="160"/>
    </location>
</feature>